<dbReference type="EMBL" id="UOGL01000513">
    <property type="protein sequence ID" value="VAX41098.1"/>
    <property type="molecule type" value="Genomic_DNA"/>
</dbReference>
<dbReference type="AlphaFoldDB" id="A0A3B1DY09"/>
<accession>A0A3B1DY09</accession>
<dbReference type="PROSITE" id="PS51932">
    <property type="entry name" value="BMV"/>
    <property type="match status" value="1"/>
</dbReference>
<reference evidence="3" key="1">
    <citation type="submission" date="2018-06" db="EMBL/GenBank/DDBJ databases">
        <authorList>
            <person name="Zhirakovskaya E."/>
        </authorList>
    </citation>
    <scope>NUCLEOTIDE SEQUENCE</scope>
</reference>
<dbReference type="Gene3D" id="2.40.50.220">
    <property type="entry name" value="EutN/Ccml"/>
    <property type="match status" value="1"/>
</dbReference>
<gene>
    <name evidence="3" type="ORF">MNBD_PLANCTO02-352</name>
</gene>
<dbReference type="InterPro" id="IPR004992">
    <property type="entry name" value="EutN_CcmL"/>
</dbReference>
<dbReference type="InterPro" id="IPR036677">
    <property type="entry name" value="EutN_CcmL_sf"/>
</dbReference>
<dbReference type="SUPFAM" id="SSF159133">
    <property type="entry name" value="EutN/CcmL-like"/>
    <property type="match status" value="1"/>
</dbReference>
<proteinExistence type="predicted"/>
<protein>
    <recommendedName>
        <fullName evidence="4">Ethanolamine utilization protein EutN</fullName>
    </recommendedName>
</protein>
<name>A0A3B1DY09_9ZZZZ</name>
<dbReference type="PANTHER" id="PTHR36539">
    <property type="entry name" value="ETHANOLAMINE UTILIZATION PROTEIN EUTN"/>
    <property type="match status" value="1"/>
</dbReference>
<comment type="subcellular location">
    <subcellularLocation>
        <location evidence="1">Bacterial microcompartment</location>
    </subcellularLocation>
</comment>
<evidence type="ECO:0000256" key="2">
    <source>
        <dbReference type="ARBA" id="ARBA00024446"/>
    </source>
</evidence>
<dbReference type="GO" id="GO:0031469">
    <property type="term" value="C:bacterial microcompartment"/>
    <property type="evidence" value="ECO:0007669"/>
    <property type="project" value="UniProtKB-SubCell"/>
</dbReference>
<evidence type="ECO:0008006" key="4">
    <source>
        <dbReference type="Google" id="ProtNLM"/>
    </source>
</evidence>
<dbReference type="PANTHER" id="PTHR36539:SF2">
    <property type="entry name" value="ETHANOLAMINE UTILIZATION PROTEIN"/>
    <property type="match status" value="1"/>
</dbReference>
<sequence length="84" mass="9247">MQLATVIGYATSTVKHKTLEGWKLLAVQPLDAKQKPEGDPFLIIDQLGCRKGDKVIITSDGKAVREIMNSNNTPVRWTVLGLID</sequence>
<dbReference type="Pfam" id="PF03319">
    <property type="entry name" value="EutN_CcmL"/>
    <property type="match status" value="1"/>
</dbReference>
<evidence type="ECO:0000313" key="3">
    <source>
        <dbReference type="EMBL" id="VAX41098.1"/>
    </source>
</evidence>
<organism evidence="3">
    <name type="scientific">hydrothermal vent metagenome</name>
    <dbReference type="NCBI Taxonomy" id="652676"/>
    <lineage>
        <taxon>unclassified sequences</taxon>
        <taxon>metagenomes</taxon>
        <taxon>ecological metagenomes</taxon>
    </lineage>
</organism>
<dbReference type="CDD" id="cd01614">
    <property type="entry name" value="EutN_CcmL"/>
    <property type="match status" value="1"/>
</dbReference>
<keyword evidence="2" id="KW-1283">Bacterial microcompartment</keyword>
<evidence type="ECO:0000256" key="1">
    <source>
        <dbReference type="ARBA" id="ARBA00024322"/>
    </source>
</evidence>